<evidence type="ECO:0000256" key="1">
    <source>
        <dbReference type="SAM" id="MobiDB-lite"/>
    </source>
</evidence>
<dbReference type="EMBL" id="JBBNAG010000006">
    <property type="protein sequence ID" value="KAK9125969.1"/>
    <property type="molecule type" value="Genomic_DNA"/>
</dbReference>
<sequence length="143" mass="15709">MRKNEEEDDDDEEVEVVAERAVVKGRSKAKSGTPKARSQQTTPPHRFQRVRRVVEVVTAWKVLLPGVGDRASAMKMADEVLKLLTVIGLSGTSGTMKFAATQSQPTTSKRKATAAKWDLSRLRAIRVGIKTSLLCNSSLLNCE</sequence>
<protein>
    <submittedName>
        <fullName evidence="2">Uncharacterized protein</fullName>
    </submittedName>
</protein>
<gene>
    <name evidence="2" type="ORF">Scep_014815</name>
</gene>
<reference evidence="2 3" key="1">
    <citation type="submission" date="2024-01" db="EMBL/GenBank/DDBJ databases">
        <title>Genome assemblies of Stephania.</title>
        <authorList>
            <person name="Yang L."/>
        </authorList>
    </citation>
    <scope>NUCLEOTIDE SEQUENCE [LARGE SCALE GENOMIC DNA]</scope>
    <source>
        <strain evidence="2">JXDWG</strain>
        <tissue evidence="2">Leaf</tissue>
    </source>
</reference>
<evidence type="ECO:0000313" key="2">
    <source>
        <dbReference type="EMBL" id="KAK9125969.1"/>
    </source>
</evidence>
<dbReference type="Proteomes" id="UP001419268">
    <property type="component" value="Unassembled WGS sequence"/>
</dbReference>
<accession>A0AAP0J1Z3</accession>
<evidence type="ECO:0000313" key="3">
    <source>
        <dbReference type="Proteomes" id="UP001419268"/>
    </source>
</evidence>
<organism evidence="2 3">
    <name type="scientific">Stephania cephalantha</name>
    <dbReference type="NCBI Taxonomy" id="152367"/>
    <lineage>
        <taxon>Eukaryota</taxon>
        <taxon>Viridiplantae</taxon>
        <taxon>Streptophyta</taxon>
        <taxon>Embryophyta</taxon>
        <taxon>Tracheophyta</taxon>
        <taxon>Spermatophyta</taxon>
        <taxon>Magnoliopsida</taxon>
        <taxon>Ranunculales</taxon>
        <taxon>Menispermaceae</taxon>
        <taxon>Menispermoideae</taxon>
        <taxon>Cissampelideae</taxon>
        <taxon>Stephania</taxon>
    </lineage>
</organism>
<feature type="compositionally biased region" description="Acidic residues" evidence="1">
    <location>
        <begin position="1"/>
        <end position="16"/>
    </location>
</feature>
<keyword evidence="3" id="KW-1185">Reference proteome</keyword>
<comment type="caution">
    <text evidence="2">The sequence shown here is derived from an EMBL/GenBank/DDBJ whole genome shotgun (WGS) entry which is preliminary data.</text>
</comment>
<dbReference type="AlphaFoldDB" id="A0AAP0J1Z3"/>
<feature type="region of interest" description="Disordered" evidence="1">
    <location>
        <begin position="1"/>
        <end position="46"/>
    </location>
</feature>
<name>A0AAP0J1Z3_9MAGN</name>
<proteinExistence type="predicted"/>